<dbReference type="SUPFAM" id="SSF52540">
    <property type="entry name" value="P-loop containing nucleoside triphosphate hydrolases"/>
    <property type="match status" value="1"/>
</dbReference>
<accession>Q3JS61</accession>
<dbReference type="GO" id="GO:0016740">
    <property type="term" value="F:transferase activity"/>
    <property type="evidence" value="ECO:0007669"/>
    <property type="project" value="UniProtKB-KW"/>
</dbReference>
<gene>
    <name evidence="1" type="ordered locus">BURPS1710b_2197</name>
</gene>
<dbReference type="SMR" id="Q3JS61"/>
<dbReference type="Pfam" id="PF13469">
    <property type="entry name" value="Sulfotransfer_3"/>
    <property type="match status" value="1"/>
</dbReference>
<dbReference type="KEGG" id="bpm:BURPS1710b_2197"/>
<dbReference type="Gene3D" id="3.40.50.300">
    <property type="entry name" value="P-loop containing nucleotide triphosphate hydrolases"/>
    <property type="match status" value="1"/>
</dbReference>
<dbReference type="EMBL" id="CP000124">
    <property type="protein sequence ID" value="ABA47533.1"/>
    <property type="molecule type" value="Genomic_DNA"/>
</dbReference>
<name>Q3JS61_BURP1</name>
<organism evidence="1 2">
    <name type="scientific">Burkholderia pseudomallei (strain 1710b)</name>
    <dbReference type="NCBI Taxonomy" id="320372"/>
    <lineage>
        <taxon>Bacteria</taxon>
        <taxon>Pseudomonadati</taxon>
        <taxon>Pseudomonadota</taxon>
        <taxon>Betaproteobacteria</taxon>
        <taxon>Burkholderiales</taxon>
        <taxon>Burkholderiaceae</taxon>
        <taxon>Burkholderia</taxon>
        <taxon>pseudomallei group</taxon>
    </lineage>
</organism>
<sequence>MHFDTMNIHFISGLPRAGSTLLSVLLAQNPRIHATITSPLFSIATAMRQAMSTSSEHYQLMNERKRLKLYAGLFDSYYEDAYKAGKTIVFDSNRSWLQLQALTSTVFPGARTIVCVRSPSWVIDSLEQLFLANAAVIPQYFNDAFEARSLYSRTDALMRPDRMVGASWSNLREAFYGPQSEQLLIVEYTALVADPEATLRTLYNFIGEPFFEHKYSELRIESQDDIERFDYAMGVPGLHRVGGEVRRRARATVLPPELYERLERMAFWREVNATNAKVLLGPPETPANRHATQTAE</sequence>
<protein>
    <submittedName>
        <fullName evidence="1">Sulfotransferase domain superfamily</fullName>
    </submittedName>
</protein>
<dbReference type="InterPro" id="IPR027417">
    <property type="entry name" value="P-loop_NTPase"/>
</dbReference>
<evidence type="ECO:0000313" key="2">
    <source>
        <dbReference type="Proteomes" id="UP000002700"/>
    </source>
</evidence>
<reference evidence="1 2" key="1">
    <citation type="submission" date="2005-09" db="EMBL/GenBank/DDBJ databases">
        <authorList>
            <person name="Woods D.E."/>
            <person name="Nierman W.C."/>
        </authorList>
    </citation>
    <scope>NUCLEOTIDE SEQUENCE [LARGE SCALE GENOMIC DNA]</scope>
    <source>
        <strain evidence="1 2">1710b</strain>
    </source>
</reference>
<proteinExistence type="predicted"/>
<evidence type="ECO:0000313" key="1">
    <source>
        <dbReference type="EMBL" id="ABA47533.1"/>
    </source>
</evidence>
<dbReference type="EnsemblBacteria" id="ABA47533">
    <property type="protein sequence ID" value="ABA47533"/>
    <property type="gene ID" value="BURPS1710b_2197"/>
</dbReference>
<keyword evidence="1" id="KW-0808">Transferase</keyword>
<dbReference type="AlphaFoldDB" id="Q3JS61"/>
<dbReference type="Proteomes" id="UP000002700">
    <property type="component" value="Chromosome I"/>
</dbReference>
<dbReference type="HOGENOM" id="CLU_088223_0_0_4"/>